<evidence type="ECO:0000256" key="1">
    <source>
        <dbReference type="ARBA" id="ARBA00022801"/>
    </source>
</evidence>
<evidence type="ECO:0000313" key="3">
    <source>
        <dbReference type="EMBL" id="PIU73329.1"/>
    </source>
</evidence>
<proteinExistence type="predicted"/>
<keyword evidence="2" id="KW-0546">Nucleotide metabolism</keyword>
<dbReference type="PANTHER" id="PTHR42680">
    <property type="entry name" value="DCTP DEAMINASE"/>
    <property type="match status" value="1"/>
</dbReference>
<name>A0A2M7ARS6_9BACT</name>
<dbReference type="EMBL" id="PEWA01000038">
    <property type="protein sequence ID" value="PIU73329.1"/>
    <property type="molecule type" value="Genomic_DNA"/>
</dbReference>
<reference evidence="4" key="1">
    <citation type="submission" date="2017-09" db="EMBL/GenBank/DDBJ databases">
        <title>Depth-based differentiation of microbial function through sediment-hosted aquifers and enrichment of novel symbionts in the deep terrestrial subsurface.</title>
        <authorList>
            <person name="Probst A.J."/>
            <person name="Ladd B."/>
            <person name="Jarett J.K."/>
            <person name="Geller-Mcgrath D.E."/>
            <person name="Sieber C.M.K."/>
            <person name="Emerson J.B."/>
            <person name="Anantharaman K."/>
            <person name="Thomas B.C."/>
            <person name="Malmstrom R."/>
            <person name="Stieglmeier M."/>
            <person name="Klingl A."/>
            <person name="Woyke T."/>
            <person name="Ryan C.M."/>
            <person name="Banfield J.F."/>
        </authorList>
    </citation>
    <scope>NUCLEOTIDE SEQUENCE [LARGE SCALE GENOMIC DNA]</scope>
</reference>
<dbReference type="GO" id="GO:0008829">
    <property type="term" value="F:dCTP deaminase activity"/>
    <property type="evidence" value="ECO:0007669"/>
    <property type="project" value="InterPro"/>
</dbReference>
<dbReference type="InterPro" id="IPR036157">
    <property type="entry name" value="dUTPase-like_sf"/>
</dbReference>
<organism evidence="3 4">
    <name type="scientific">Candidatus Shapirobacteria bacterium CG06_land_8_20_14_3_00_40_12</name>
    <dbReference type="NCBI Taxonomy" id="1974881"/>
    <lineage>
        <taxon>Bacteria</taxon>
        <taxon>Candidatus Shapironibacteriota</taxon>
    </lineage>
</organism>
<dbReference type="CDD" id="cd07557">
    <property type="entry name" value="trimeric_dUTPase"/>
    <property type="match status" value="1"/>
</dbReference>
<dbReference type="SUPFAM" id="SSF51283">
    <property type="entry name" value="dUTPase-like"/>
    <property type="match status" value="1"/>
</dbReference>
<comment type="caution">
    <text evidence="3">The sequence shown here is derived from an EMBL/GenBank/DDBJ whole genome shotgun (WGS) entry which is preliminary data.</text>
</comment>
<dbReference type="Gene3D" id="2.70.40.10">
    <property type="match status" value="1"/>
</dbReference>
<accession>A0A2M7ARS6</accession>
<sequence length="180" mass="20329">MILGHSELKKLLKSDNLVTNLAERELKDPEGCVFDLRIEKIYSLKGKAFLGIEERETPDLVEKASYDPKKKSTFVFMPGKYYLTKTIEEVNLPDNIAVLFKPRGTTYRSGLVIRTGIANPGYHGPLYFGAINEGPVPVEIEMGSRYVQCFFLEVKGKPVHSYRGQWQGGRASTKGREKQI</sequence>
<keyword evidence="1" id="KW-0378">Hydrolase</keyword>
<dbReference type="Proteomes" id="UP000231407">
    <property type="component" value="Unassembled WGS sequence"/>
</dbReference>
<protein>
    <submittedName>
        <fullName evidence="3">Uncharacterized protein</fullName>
    </submittedName>
</protein>
<dbReference type="PANTHER" id="PTHR42680:SF3">
    <property type="entry name" value="DCTP DEAMINASE"/>
    <property type="match status" value="1"/>
</dbReference>
<evidence type="ECO:0000256" key="2">
    <source>
        <dbReference type="ARBA" id="ARBA00023080"/>
    </source>
</evidence>
<dbReference type="InterPro" id="IPR011962">
    <property type="entry name" value="dCTP_deaminase"/>
</dbReference>
<dbReference type="GO" id="GO:0006229">
    <property type="term" value="P:dUTP biosynthetic process"/>
    <property type="evidence" value="ECO:0007669"/>
    <property type="project" value="InterPro"/>
</dbReference>
<dbReference type="AlphaFoldDB" id="A0A2M7ARS6"/>
<dbReference type="InterPro" id="IPR033704">
    <property type="entry name" value="dUTPase_trimeric"/>
</dbReference>
<gene>
    <name evidence="3" type="ORF">COS78_02860</name>
</gene>
<evidence type="ECO:0000313" key="4">
    <source>
        <dbReference type="Proteomes" id="UP000231407"/>
    </source>
</evidence>
<dbReference type="Pfam" id="PF22769">
    <property type="entry name" value="DCD"/>
    <property type="match status" value="1"/>
</dbReference>